<dbReference type="SUPFAM" id="SSF47473">
    <property type="entry name" value="EF-hand"/>
    <property type="match status" value="1"/>
</dbReference>
<reference evidence="4 5" key="1">
    <citation type="submission" date="2020-02" db="EMBL/GenBank/DDBJ databases">
        <title>Albibacoteraceae fam. nov., the first described family within the subdivision 4 Verrucomicrobia.</title>
        <authorList>
            <person name="Xi F."/>
        </authorList>
    </citation>
    <scope>NUCLEOTIDE SEQUENCE [LARGE SCALE GENOMIC DNA]</scope>
    <source>
        <strain evidence="4 5">CK1056</strain>
    </source>
</reference>
<dbReference type="EMBL" id="JAAGNX010000001">
    <property type="protein sequence ID" value="NDV61435.1"/>
    <property type="molecule type" value="Genomic_DNA"/>
</dbReference>
<keyword evidence="2" id="KW-0732">Signal</keyword>
<accession>A0A6B2M0X1</accession>
<feature type="compositionally biased region" description="Basic and acidic residues" evidence="1">
    <location>
        <begin position="132"/>
        <end position="147"/>
    </location>
</feature>
<evidence type="ECO:0000256" key="2">
    <source>
        <dbReference type="SAM" id="SignalP"/>
    </source>
</evidence>
<feature type="compositionally biased region" description="Basic and acidic residues" evidence="1">
    <location>
        <begin position="78"/>
        <end position="90"/>
    </location>
</feature>
<feature type="chain" id="PRO_5025431209" description="EF-hand domain-containing protein" evidence="2">
    <location>
        <begin position="23"/>
        <end position="147"/>
    </location>
</feature>
<proteinExistence type="predicted"/>
<protein>
    <recommendedName>
        <fullName evidence="3">EF-hand domain-containing protein</fullName>
    </recommendedName>
</protein>
<evidence type="ECO:0000313" key="4">
    <source>
        <dbReference type="EMBL" id="NDV61435.1"/>
    </source>
</evidence>
<gene>
    <name evidence="4" type="ORF">G0Q06_03125</name>
</gene>
<keyword evidence="5" id="KW-1185">Reference proteome</keyword>
<dbReference type="RefSeq" id="WP_163962371.1">
    <property type="nucleotide sequence ID" value="NZ_JAAGNX010000001.1"/>
</dbReference>
<dbReference type="InterPro" id="IPR018247">
    <property type="entry name" value="EF_Hand_1_Ca_BS"/>
</dbReference>
<comment type="caution">
    <text evidence="4">The sequence shown here is derived from an EMBL/GenBank/DDBJ whole genome shotgun (WGS) entry which is preliminary data.</text>
</comment>
<evidence type="ECO:0000256" key="1">
    <source>
        <dbReference type="SAM" id="MobiDB-lite"/>
    </source>
</evidence>
<feature type="signal peptide" evidence="2">
    <location>
        <begin position="1"/>
        <end position="22"/>
    </location>
</feature>
<dbReference type="PROSITE" id="PS00018">
    <property type="entry name" value="EF_HAND_1"/>
    <property type="match status" value="1"/>
</dbReference>
<name>A0A6B2M0X1_9BACT</name>
<dbReference type="InterPro" id="IPR011992">
    <property type="entry name" value="EF-hand-dom_pair"/>
</dbReference>
<feature type="region of interest" description="Disordered" evidence="1">
    <location>
        <begin position="120"/>
        <end position="147"/>
    </location>
</feature>
<feature type="domain" description="EF-hand" evidence="3">
    <location>
        <begin position="35"/>
        <end position="70"/>
    </location>
</feature>
<sequence length="147" mass="16210">MKHISILLGALALSTIYSPAYGQRQGPENRPQPPSAEEVAARIVVDFDANSTLALDADELTEALTFLHENRPPPPRRGKMDTDRPPRPEPDLAAMATDLVMAFDVDGDQQLSESELVETFTELHSRRPGPPPHRESLGQGDDANRKY</sequence>
<organism evidence="4 5">
    <name type="scientific">Oceanipulchritudo coccoides</name>
    <dbReference type="NCBI Taxonomy" id="2706888"/>
    <lineage>
        <taxon>Bacteria</taxon>
        <taxon>Pseudomonadati</taxon>
        <taxon>Verrucomicrobiota</taxon>
        <taxon>Opitutia</taxon>
        <taxon>Puniceicoccales</taxon>
        <taxon>Oceanipulchritudinaceae</taxon>
        <taxon>Oceanipulchritudo</taxon>
    </lineage>
</organism>
<dbReference type="AlphaFoldDB" id="A0A6B2M0X1"/>
<dbReference type="GO" id="GO:0005509">
    <property type="term" value="F:calcium ion binding"/>
    <property type="evidence" value="ECO:0007669"/>
    <property type="project" value="InterPro"/>
</dbReference>
<feature type="region of interest" description="Disordered" evidence="1">
    <location>
        <begin position="68"/>
        <end position="91"/>
    </location>
</feature>
<feature type="domain" description="EF-hand" evidence="3">
    <location>
        <begin position="91"/>
        <end position="126"/>
    </location>
</feature>
<dbReference type="Gene3D" id="1.10.238.10">
    <property type="entry name" value="EF-hand"/>
    <property type="match status" value="1"/>
</dbReference>
<evidence type="ECO:0000313" key="5">
    <source>
        <dbReference type="Proteomes" id="UP000478417"/>
    </source>
</evidence>
<dbReference type="InterPro" id="IPR002048">
    <property type="entry name" value="EF_hand_dom"/>
</dbReference>
<evidence type="ECO:0000259" key="3">
    <source>
        <dbReference type="PROSITE" id="PS50222"/>
    </source>
</evidence>
<dbReference type="Proteomes" id="UP000478417">
    <property type="component" value="Unassembled WGS sequence"/>
</dbReference>
<dbReference type="PROSITE" id="PS50222">
    <property type="entry name" value="EF_HAND_2"/>
    <property type="match status" value="2"/>
</dbReference>